<keyword evidence="4" id="KW-1185">Reference proteome</keyword>
<sequence>MAPRALTLEEENALLRKKLAVSNNKLQAALAAGKSNAVKKLIPQPKGQAGKGGGYSLCTAMRLDKNKPRYNRLMRLTRYYANRYLKTGKTISKQDPATLERVMIFIRKEIKYFQRFHGCWPIRAFIKQYLVNNNDKFRRALRQEREAEARDPAEWDDDDDNASDAEAGGDCDAEDSGDEDVSVAFDNNDNEDLMDEPEPADYMELDNLAAEDSDTKLPTLEEGLDDGDAVPVFATPVKQKQASKENVAPASNNEGILDLSSKNKGKQKATTTPSPEKPDVVHVEKRKQFESVESPSPAKKRKPNPQAEHVLLLVKARRAGWPIDIDFDKLPARISSLHPQLQLLLTDRGVLAVSPIWLRFLERINYQFFAFCHSESTQPFEGLNLGCGYFGPKGWGLMASGVKSFLESSDREKLEADLCSVICTLVDTPKPWDDPLSSDTFISIRRFSRFILIPHIAASLISDDLDINLHAAVDILLESAEFGRRVNRDDPETTEEPVHPPRQRKSVILKLPDPKIVTLNDFKEPVFQEKGKPESKKQPKSTKKIGTPNN</sequence>
<dbReference type="InterPro" id="IPR028094">
    <property type="entry name" value="RTC4_C"/>
</dbReference>
<proteinExistence type="predicted"/>
<feature type="compositionally biased region" description="Acidic residues" evidence="1">
    <location>
        <begin position="154"/>
        <end position="181"/>
    </location>
</feature>
<evidence type="ECO:0000313" key="3">
    <source>
        <dbReference type="EMBL" id="KAF7335396.1"/>
    </source>
</evidence>
<feature type="compositionally biased region" description="Acidic residues" evidence="1">
    <location>
        <begin position="188"/>
        <end position="197"/>
    </location>
</feature>
<dbReference type="SMART" id="SM01312">
    <property type="entry name" value="RTC4"/>
    <property type="match status" value="1"/>
</dbReference>
<feature type="domain" description="Restriction of telomere capping protein 4 C-terminal" evidence="2">
    <location>
        <begin position="360"/>
        <end position="489"/>
    </location>
</feature>
<organism evidence="3 4">
    <name type="scientific">Mycena venus</name>
    <dbReference type="NCBI Taxonomy" id="2733690"/>
    <lineage>
        <taxon>Eukaryota</taxon>
        <taxon>Fungi</taxon>
        <taxon>Dikarya</taxon>
        <taxon>Basidiomycota</taxon>
        <taxon>Agaricomycotina</taxon>
        <taxon>Agaricomycetes</taxon>
        <taxon>Agaricomycetidae</taxon>
        <taxon>Agaricales</taxon>
        <taxon>Marasmiineae</taxon>
        <taxon>Mycenaceae</taxon>
        <taxon>Mycena</taxon>
    </lineage>
</organism>
<feature type="region of interest" description="Disordered" evidence="1">
    <location>
        <begin position="522"/>
        <end position="550"/>
    </location>
</feature>
<feature type="compositionally biased region" description="Basic and acidic residues" evidence="1">
    <location>
        <begin position="487"/>
        <end position="499"/>
    </location>
</feature>
<feature type="region of interest" description="Disordered" evidence="1">
    <location>
        <begin position="236"/>
        <end position="281"/>
    </location>
</feature>
<reference evidence="3" key="1">
    <citation type="submission" date="2020-05" db="EMBL/GenBank/DDBJ databases">
        <title>Mycena genomes resolve the evolution of fungal bioluminescence.</title>
        <authorList>
            <person name="Tsai I.J."/>
        </authorList>
    </citation>
    <scope>NUCLEOTIDE SEQUENCE</scope>
    <source>
        <strain evidence="3">CCC161011</strain>
    </source>
</reference>
<feature type="region of interest" description="Disordered" evidence="1">
    <location>
        <begin position="144"/>
        <end position="197"/>
    </location>
</feature>
<dbReference type="EMBL" id="JACAZI010000024">
    <property type="protein sequence ID" value="KAF7335396.1"/>
    <property type="molecule type" value="Genomic_DNA"/>
</dbReference>
<accession>A0A8H7CGE3</accession>
<feature type="compositionally biased region" description="Basic and acidic residues" evidence="1">
    <location>
        <begin position="144"/>
        <end position="153"/>
    </location>
</feature>
<dbReference type="OrthoDB" id="2686745at2759"/>
<dbReference type="AlphaFoldDB" id="A0A8H7CGE3"/>
<gene>
    <name evidence="3" type="ORF">MVEN_02192200</name>
</gene>
<feature type="compositionally biased region" description="Basic and acidic residues" evidence="1">
    <location>
        <begin position="522"/>
        <end position="537"/>
    </location>
</feature>
<feature type="region of interest" description="Disordered" evidence="1">
    <location>
        <begin position="286"/>
        <end position="305"/>
    </location>
</feature>
<protein>
    <recommendedName>
        <fullName evidence="2">Restriction of telomere capping protein 4 C-terminal domain-containing protein</fullName>
    </recommendedName>
</protein>
<evidence type="ECO:0000256" key="1">
    <source>
        <dbReference type="SAM" id="MobiDB-lite"/>
    </source>
</evidence>
<evidence type="ECO:0000259" key="2">
    <source>
        <dbReference type="SMART" id="SM01312"/>
    </source>
</evidence>
<dbReference type="Pfam" id="PF14474">
    <property type="entry name" value="RTC4"/>
    <property type="match status" value="1"/>
</dbReference>
<comment type="caution">
    <text evidence="3">The sequence shown here is derived from an EMBL/GenBank/DDBJ whole genome shotgun (WGS) entry which is preliminary data.</text>
</comment>
<dbReference type="Proteomes" id="UP000620124">
    <property type="component" value="Unassembled WGS sequence"/>
</dbReference>
<evidence type="ECO:0000313" key="4">
    <source>
        <dbReference type="Proteomes" id="UP000620124"/>
    </source>
</evidence>
<feature type="region of interest" description="Disordered" evidence="1">
    <location>
        <begin position="487"/>
        <end position="507"/>
    </location>
</feature>
<name>A0A8H7CGE3_9AGAR</name>